<reference evidence="7 8" key="1">
    <citation type="submission" date="2018-05" db="EMBL/GenBank/DDBJ databases">
        <title>Genomic Encyclopedia of Type Strains, Phase IV (KMG-IV): sequencing the most valuable type-strain genomes for metagenomic binning, comparative biology and taxonomic classification.</title>
        <authorList>
            <person name="Goeker M."/>
        </authorList>
    </citation>
    <scope>NUCLEOTIDE SEQUENCE [LARGE SCALE GENOMIC DNA]</scope>
    <source>
        <strain evidence="7 8">DSM 6462</strain>
    </source>
</reference>
<comment type="caution">
    <text evidence="7">The sequence shown here is derived from an EMBL/GenBank/DDBJ whole genome shotgun (WGS) entry which is preliminary data.</text>
</comment>
<evidence type="ECO:0000313" key="8">
    <source>
        <dbReference type="Proteomes" id="UP000248021"/>
    </source>
</evidence>
<name>A0A2V3U344_9HYPH</name>
<dbReference type="PANTHER" id="PTHR43797:SF2">
    <property type="entry name" value="HOMOCYSTEINE_CYSTEINE SYNTHASE"/>
    <property type="match status" value="1"/>
</dbReference>
<dbReference type="InterPro" id="IPR015421">
    <property type="entry name" value="PyrdxlP-dep_Trfase_major"/>
</dbReference>
<dbReference type="FunFam" id="3.40.640.10:FF:000046">
    <property type="entry name" value="Cystathionine gamma-lyase"/>
    <property type="match status" value="1"/>
</dbReference>
<dbReference type="Gene3D" id="3.40.640.10">
    <property type="entry name" value="Type I PLP-dependent aspartate aminotransferase-like (Major domain)"/>
    <property type="match status" value="1"/>
</dbReference>
<dbReference type="InterPro" id="IPR006235">
    <property type="entry name" value="OAc-hSer/O-AcSer_sulfhydrylase"/>
</dbReference>
<organism evidence="7 8">
    <name type="scientific">Chelatococcus asaccharovorans</name>
    <dbReference type="NCBI Taxonomy" id="28210"/>
    <lineage>
        <taxon>Bacteria</taxon>
        <taxon>Pseudomonadati</taxon>
        <taxon>Pseudomonadota</taxon>
        <taxon>Alphaproteobacteria</taxon>
        <taxon>Hyphomicrobiales</taxon>
        <taxon>Chelatococcaceae</taxon>
        <taxon>Chelatococcus</taxon>
    </lineage>
</organism>
<keyword evidence="4 5" id="KW-0663">Pyridoxal phosphate</keyword>
<comment type="similarity">
    <text evidence="2 6">Belongs to the trans-sulfuration enzymes family.</text>
</comment>
<evidence type="ECO:0000256" key="6">
    <source>
        <dbReference type="RuleBase" id="RU362118"/>
    </source>
</evidence>
<dbReference type="GO" id="GO:0006535">
    <property type="term" value="P:cysteine biosynthetic process from serine"/>
    <property type="evidence" value="ECO:0007669"/>
    <property type="project" value="TreeGrafter"/>
</dbReference>
<evidence type="ECO:0000256" key="1">
    <source>
        <dbReference type="ARBA" id="ARBA00001933"/>
    </source>
</evidence>
<evidence type="ECO:0000256" key="4">
    <source>
        <dbReference type="ARBA" id="ARBA00022898"/>
    </source>
</evidence>
<dbReference type="InterPro" id="IPR015424">
    <property type="entry name" value="PyrdxlP-dep_Trfase"/>
</dbReference>
<dbReference type="EMBL" id="QJJK01000007">
    <property type="protein sequence ID" value="PXW57154.1"/>
    <property type="molecule type" value="Genomic_DNA"/>
</dbReference>
<evidence type="ECO:0000313" key="7">
    <source>
        <dbReference type="EMBL" id="PXW57154.1"/>
    </source>
</evidence>
<dbReference type="Gene3D" id="3.90.1150.10">
    <property type="entry name" value="Aspartate Aminotransferase, domain 1"/>
    <property type="match status" value="1"/>
</dbReference>
<keyword evidence="8" id="KW-1185">Reference proteome</keyword>
<dbReference type="GO" id="GO:0030170">
    <property type="term" value="F:pyridoxal phosphate binding"/>
    <property type="evidence" value="ECO:0007669"/>
    <property type="project" value="InterPro"/>
</dbReference>
<dbReference type="Pfam" id="PF01053">
    <property type="entry name" value="Cys_Met_Meta_PP"/>
    <property type="match status" value="1"/>
</dbReference>
<dbReference type="PANTHER" id="PTHR43797">
    <property type="entry name" value="HOMOCYSTEINE/CYSTEINE SYNTHASE"/>
    <property type="match status" value="1"/>
</dbReference>
<sequence>MSDQNKPLAFATRAVQAGTAPDPATGARATPLFLTNGFVFDGPDMAADIFAMRQTGFSYSRGSNPTTAPLERRIASLEGGTGAVAIGSGQAALLVILMTLLESGDEYLAASILFGGSLGLMGRLAKRNDVKPIFVDADRPENFERAITPKTKAIIIESIVNPSGEVVDIESIAKIAQKHKLPLIVDNTLATPFLIRPFEYGADIVFHSASKFLGGHGQVIGGAIVDGGRFDWKGDSRFPMISEPWPDYGNMVLTEKFPASPFAVASRLYGLRDLGPGLSPFNAFMILTGIETLPLRMKRHCANAHVVANYLASHPAVASVSYPGLEGHPNRALALRYSPLGPGSVFTFAHKDGEPGARRFLKNLKLFSHLANIGETRSLAIHPATTTHKSMRPELQAKAGVGPEVIRLSIGLEDTKDLIADLEQALAATA</sequence>
<dbReference type="Proteomes" id="UP000248021">
    <property type="component" value="Unassembled WGS sequence"/>
</dbReference>
<feature type="modified residue" description="N6-(pyridoxal phosphate)lysine" evidence="5">
    <location>
        <position position="211"/>
    </location>
</feature>
<evidence type="ECO:0000256" key="5">
    <source>
        <dbReference type="PIRSR" id="PIRSR001434-2"/>
    </source>
</evidence>
<protein>
    <submittedName>
        <fullName evidence="7">O-acetylhomoserine sulfhydrylase</fullName>
    </submittedName>
</protein>
<dbReference type="RefSeq" id="WP_110375772.1">
    <property type="nucleotide sequence ID" value="NZ_JAHBRY010000001.1"/>
</dbReference>
<dbReference type="GO" id="GO:0004124">
    <property type="term" value="F:cysteine synthase activity"/>
    <property type="evidence" value="ECO:0007669"/>
    <property type="project" value="TreeGrafter"/>
</dbReference>
<comment type="cofactor">
    <cofactor evidence="1 6">
        <name>pyridoxal 5'-phosphate</name>
        <dbReference type="ChEBI" id="CHEBI:597326"/>
    </cofactor>
</comment>
<gene>
    <name evidence="7" type="ORF">C7450_107193</name>
</gene>
<evidence type="ECO:0000256" key="3">
    <source>
        <dbReference type="ARBA" id="ARBA00022679"/>
    </source>
</evidence>
<dbReference type="NCBIfam" id="TIGR01326">
    <property type="entry name" value="OAH_OAS_sulfhy"/>
    <property type="match status" value="1"/>
</dbReference>
<dbReference type="SUPFAM" id="SSF53383">
    <property type="entry name" value="PLP-dependent transferases"/>
    <property type="match status" value="1"/>
</dbReference>
<dbReference type="CDD" id="cd00614">
    <property type="entry name" value="CGS_like"/>
    <property type="match status" value="1"/>
</dbReference>
<dbReference type="InterPro" id="IPR000277">
    <property type="entry name" value="Cys/Met-Metab_PyrdxlP-dep_enz"/>
</dbReference>
<proteinExistence type="inferred from homology"/>
<dbReference type="GO" id="GO:0003961">
    <property type="term" value="F:O-acetylhomoserine aminocarboxypropyltransferase activity"/>
    <property type="evidence" value="ECO:0007669"/>
    <property type="project" value="TreeGrafter"/>
</dbReference>
<dbReference type="GO" id="GO:0005737">
    <property type="term" value="C:cytoplasm"/>
    <property type="evidence" value="ECO:0007669"/>
    <property type="project" value="TreeGrafter"/>
</dbReference>
<dbReference type="GO" id="GO:0019346">
    <property type="term" value="P:transsulfuration"/>
    <property type="evidence" value="ECO:0007669"/>
    <property type="project" value="InterPro"/>
</dbReference>
<accession>A0A2V3U344</accession>
<dbReference type="PIRSF" id="PIRSF001434">
    <property type="entry name" value="CGS"/>
    <property type="match status" value="1"/>
</dbReference>
<keyword evidence="3" id="KW-0808">Transferase</keyword>
<dbReference type="OrthoDB" id="7316598at2"/>
<dbReference type="AlphaFoldDB" id="A0A2V3U344"/>
<evidence type="ECO:0000256" key="2">
    <source>
        <dbReference type="ARBA" id="ARBA00009077"/>
    </source>
</evidence>
<dbReference type="GO" id="GO:0071269">
    <property type="term" value="P:L-homocysteine biosynthetic process"/>
    <property type="evidence" value="ECO:0007669"/>
    <property type="project" value="TreeGrafter"/>
</dbReference>
<dbReference type="InterPro" id="IPR015422">
    <property type="entry name" value="PyrdxlP-dep_Trfase_small"/>
</dbReference>